<feature type="compositionally biased region" description="Basic and acidic residues" evidence="1">
    <location>
        <begin position="59"/>
        <end position="71"/>
    </location>
</feature>
<feature type="region of interest" description="Disordered" evidence="1">
    <location>
        <begin position="59"/>
        <end position="78"/>
    </location>
</feature>
<proteinExistence type="predicted"/>
<sequence>MFSASKLSEEQKSALHRWAADGASIADLQKHLKDEFDIGITYMDARFLVLDLGIELLEAPKEEKKPEDEAPKPVPTGTVEVTMDGLALPGALVSGKVVFSDGESAIWMLDHQGRPGLDPDTPGYRPTQEDVIDFQKQLSEMIRKKGY</sequence>
<gene>
    <name evidence="2" type="ORF">WKV53_07285</name>
</gene>
<reference evidence="2 3" key="1">
    <citation type="submission" date="2024-04" db="EMBL/GenBank/DDBJ databases">
        <title>Luteolibacter sp. isolated from soil.</title>
        <authorList>
            <person name="An J."/>
        </authorList>
    </citation>
    <scope>NUCLEOTIDE SEQUENCE [LARGE SCALE GENOMIC DNA]</scope>
    <source>
        <strain evidence="2 3">Y139</strain>
    </source>
</reference>
<evidence type="ECO:0000313" key="2">
    <source>
        <dbReference type="EMBL" id="MEK7950291.1"/>
    </source>
</evidence>
<keyword evidence="3" id="KW-1185">Reference proteome</keyword>
<organism evidence="2 3">
    <name type="scientific">Luteolibacter soli</name>
    <dbReference type="NCBI Taxonomy" id="3135280"/>
    <lineage>
        <taxon>Bacteria</taxon>
        <taxon>Pseudomonadati</taxon>
        <taxon>Verrucomicrobiota</taxon>
        <taxon>Verrucomicrobiia</taxon>
        <taxon>Verrucomicrobiales</taxon>
        <taxon>Verrucomicrobiaceae</taxon>
        <taxon>Luteolibacter</taxon>
    </lineage>
</organism>
<dbReference type="EMBL" id="JBBUKT010000002">
    <property type="protein sequence ID" value="MEK7950291.1"/>
    <property type="molecule type" value="Genomic_DNA"/>
</dbReference>
<evidence type="ECO:0000313" key="3">
    <source>
        <dbReference type="Proteomes" id="UP001371305"/>
    </source>
</evidence>
<comment type="caution">
    <text evidence="2">The sequence shown here is derived from an EMBL/GenBank/DDBJ whole genome shotgun (WGS) entry which is preliminary data.</text>
</comment>
<evidence type="ECO:0000256" key="1">
    <source>
        <dbReference type="SAM" id="MobiDB-lite"/>
    </source>
</evidence>
<dbReference type="RefSeq" id="WP_341403758.1">
    <property type="nucleotide sequence ID" value="NZ_JBBUKT010000002.1"/>
</dbReference>
<protein>
    <submittedName>
        <fullName evidence="2">Uncharacterized protein</fullName>
    </submittedName>
</protein>
<dbReference type="Proteomes" id="UP001371305">
    <property type="component" value="Unassembled WGS sequence"/>
</dbReference>
<accession>A0ABU9ARE2</accession>
<name>A0ABU9ARE2_9BACT</name>